<evidence type="ECO:0000313" key="7">
    <source>
        <dbReference type="EMBL" id="ABA53670.1"/>
    </source>
</evidence>
<name>Q3JKT7_BURP1</name>
<dbReference type="Pfam" id="PF07655">
    <property type="entry name" value="Secretin_N_2"/>
    <property type="match status" value="1"/>
</dbReference>
<dbReference type="InterPro" id="IPR050810">
    <property type="entry name" value="Bact_Secretion_Sys_Channel"/>
</dbReference>
<feature type="compositionally biased region" description="Basic and acidic residues" evidence="4">
    <location>
        <begin position="72"/>
        <end position="81"/>
    </location>
</feature>
<dbReference type="GO" id="GO:0009297">
    <property type="term" value="P:pilus assembly"/>
    <property type="evidence" value="ECO:0007669"/>
    <property type="project" value="InterPro"/>
</dbReference>
<dbReference type="Pfam" id="PF00263">
    <property type="entry name" value="Secretin"/>
    <property type="match status" value="1"/>
</dbReference>
<organism evidence="7 8">
    <name type="scientific">Burkholderia pseudomallei (strain 1710b)</name>
    <dbReference type="NCBI Taxonomy" id="320372"/>
    <lineage>
        <taxon>Bacteria</taxon>
        <taxon>Pseudomonadati</taxon>
        <taxon>Pseudomonadota</taxon>
        <taxon>Betaproteobacteria</taxon>
        <taxon>Burkholderiales</taxon>
        <taxon>Burkholderiaceae</taxon>
        <taxon>Burkholderia</taxon>
        <taxon>pseudomallei group</taxon>
    </lineage>
</organism>
<evidence type="ECO:0000256" key="2">
    <source>
        <dbReference type="ARBA" id="ARBA00022729"/>
    </source>
</evidence>
<reference evidence="7 8" key="1">
    <citation type="submission" date="2005-09" db="EMBL/GenBank/DDBJ databases">
        <authorList>
            <person name="Woods D.E."/>
            <person name="Nierman W.C."/>
        </authorList>
    </citation>
    <scope>NUCLEOTIDE SEQUENCE [LARGE SCALE GENOMIC DNA]</scope>
    <source>
        <strain evidence="7 8">1710b</strain>
    </source>
</reference>
<evidence type="ECO:0000259" key="6">
    <source>
        <dbReference type="Pfam" id="PF07655"/>
    </source>
</evidence>
<dbReference type="AlphaFoldDB" id="Q3JKT7"/>
<feature type="compositionally biased region" description="Gly residues" evidence="4">
    <location>
        <begin position="453"/>
        <end position="474"/>
    </location>
</feature>
<dbReference type="InterPro" id="IPR013359">
    <property type="entry name" value="Pilus_4B_PilN"/>
</dbReference>
<protein>
    <submittedName>
        <fullName evidence="7">Uncharacterized protein</fullName>
    </submittedName>
</protein>
<sequence>MLVHLGGDSNEWSGRRISRAASGKLNGLLNFACQLAFVKLFGVYLPRNNHFNNATACADLLCKAEVIPGSESHFRPRRQSDASDAASGCVGRRSAGASGARQQSSNEENHDARRHGRRGRVHRVRAFCNRLRGERSARRHRSGTGRRIRRAFRSRAADGAARRRGSRAAEGGAGGGQPRRGHGARGAAAGRRGGDGRPAAGRGHAGRGRTPSNPARMGRARLRRHDSRGVVAMGEHGGLAARLGRARRFQHRCAGDAARLVRGCAAGARREPRPYVDADPGDSLSRQSRVARRRARSGLMRVLFAISLLAVAWLAGCTGLRGGIERDARRDSNETGALLKRASDGDNSVRSLAPVVVDSGLWVSAGTVKLRNSEQWPPLFDEPASFDRSVASLSEFAEQITRLTQVPTQVAASAQQAAARSQHGGAGDAARGAPAFLDASGARAVPPLPPGLPGGASAGGGKTGGGAAGAGSEGGGTSFAPVRVLYAGGTLRGLLDAACARFGVSWKYEQGAIRFFFTDTRTFQVNAIPGDSSLNASVVSGATSDGAAGGSQSGGSGGSGGGINGAGSGTTGLTANNTANTAVNSQLSVFNGLQSAIQSMLSRYGSSVASPATGSISVTDTPDVLERVAAFMAQQNRSLSRQVLLNVTVLSVSLQAGDAYGIDWNLVYKTMSAGFGITNPFHPTALTAPADMSAAVLSPTSRFNGTKLLIRALSQQGTVRRKTSASVTTLNNQPVPVQVATQTGYLASVSTTNTANVGSSTALTPGVVTTGFNMTLLPHVLDDGTVMLQFSTNISSLLELKEVTSSTGGSGLARIQTPDVDMRNFLQRVAMKSGETLVISGYEGANDSLDERGVGTPKMIALGGGYEAQRAREVIVILITPVTQRGGA</sequence>
<dbReference type="GO" id="GO:0019867">
    <property type="term" value="C:outer membrane"/>
    <property type="evidence" value="ECO:0007669"/>
    <property type="project" value="InterPro"/>
</dbReference>
<evidence type="ECO:0000256" key="3">
    <source>
        <dbReference type="ARBA" id="ARBA00023136"/>
    </source>
</evidence>
<feature type="region of interest" description="Disordered" evidence="4">
    <location>
        <begin position="269"/>
        <end position="289"/>
    </location>
</feature>
<gene>
    <name evidence="7" type="primary">pilN</name>
    <name evidence="7" type="ordered locus">BURPS1710b_A0657</name>
</gene>
<proteinExistence type="predicted"/>
<dbReference type="GO" id="GO:0009306">
    <property type="term" value="P:protein secretion"/>
    <property type="evidence" value="ECO:0007669"/>
    <property type="project" value="InterPro"/>
</dbReference>
<evidence type="ECO:0000259" key="5">
    <source>
        <dbReference type="Pfam" id="PF00263"/>
    </source>
</evidence>
<feature type="domain" description="Secretin N-terminal" evidence="6">
    <location>
        <begin position="520"/>
        <end position="613"/>
    </location>
</feature>
<evidence type="ECO:0000256" key="4">
    <source>
        <dbReference type="SAM" id="MobiDB-lite"/>
    </source>
</evidence>
<dbReference type="EMBL" id="CP000125">
    <property type="protein sequence ID" value="ABA53670.1"/>
    <property type="molecule type" value="Genomic_DNA"/>
</dbReference>
<evidence type="ECO:0000256" key="1">
    <source>
        <dbReference type="ARBA" id="ARBA00004370"/>
    </source>
</evidence>
<dbReference type="InterPro" id="IPR011514">
    <property type="entry name" value="Secretin_N_2"/>
</dbReference>
<dbReference type="NCBIfam" id="TIGR02520">
    <property type="entry name" value="pilus_B_mal_scr"/>
    <property type="match status" value="1"/>
</dbReference>
<comment type="subcellular location">
    <subcellularLocation>
        <location evidence="1">Membrane</location>
    </subcellularLocation>
</comment>
<feature type="compositionally biased region" description="Basic residues" evidence="4">
    <location>
        <begin position="112"/>
        <end position="125"/>
    </location>
</feature>
<feature type="region of interest" description="Disordered" evidence="4">
    <location>
        <begin position="440"/>
        <end position="474"/>
    </location>
</feature>
<feature type="compositionally biased region" description="Basic residues" evidence="4">
    <location>
        <begin position="137"/>
        <end position="153"/>
    </location>
</feature>
<dbReference type="EnsemblBacteria" id="ABA53670">
    <property type="protein sequence ID" value="ABA53670"/>
    <property type="gene ID" value="BURPS1710b_A0657"/>
</dbReference>
<keyword evidence="2" id="KW-0732">Signal</keyword>
<dbReference type="HOGENOM" id="CLU_015882_0_0_4"/>
<dbReference type="InterPro" id="IPR004846">
    <property type="entry name" value="T2SS/T3SS_dom"/>
</dbReference>
<keyword evidence="3" id="KW-0472">Membrane</keyword>
<feature type="region of interest" description="Disordered" evidence="4">
    <location>
        <begin position="72"/>
        <end position="231"/>
    </location>
</feature>
<dbReference type="KEGG" id="bpm:BURPS1710b_A0657"/>
<dbReference type="PANTHER" id="PTHR30332:SF24">
    <property type="entry name" value="SECRETIN GSPD-RELATED"/>
    <property type="match status" value="1"/>
</dbReference>
<feature type="compositionally biased region" description="Low complexity" evidence="4">
    <location>
        <begin position="85"/>
        <end position="105"/>
    </location>
</feature>
<feature type="domain" description="Type II/III secretion system secretin-like" evidence="5">
    <location>
        <begin position="712"/>
        <end position="881"/>
    </location>
</feature>
<evidence type="ECO:0000313" key="8">
    <source>
        <dbReference type="Proteomes" id="UP000002700"/>
    </source>
</evidence>
<dbReference type="Proteomes" id="UP000002700">
    <property type="component" value="Chromosome II"/>
</dbReference>
<dbReference type="PANTHER" id="PTHR30332">
    <property type="entry name" value="PROBABLE GENERAL SECRETION PATHWAY PROTEIN D"/>
    <property type="match status" value="1"/>
</dbReference>
<accession>Q3JKT7</accession>